<dbReference type="GO" id="GO:0003676">
    <property type="term" value="F:nucleic acid binding"/>
    <property type="evidence" value="ECO:0007669"/>
    <property type="project" value="InterPro"/>
</dbReference>
<dbReference type="GO" id="GO:0006353">
    <property type="term" value="P:DNA-templated transcription termination"/>
    <property type="evidence" value="ECO:0007669"/>
    <property type="project" value="UniProtKB-KW"/>
</dbReference>
<dbReference type="SMART" id="SM00733">
    <property type="entry name" value="Mterf"/>
    <property type="match status" value="5"/>
</dbReference>
<evidence type="ECO:0000313" key="4">
    <source>
        <dbReference type="EnsemblPlants" id="EMT25916"/>
    </source>
</evidence>
<evidence type="ECO:0000256" key="3">
    <source>
        <dbReference type="ARBA" id="ARBA00022946"/>
    </source>
</evidence>
<sequence length="495" mass="55214">MASEHKRLKDPTAHANVTLNFNAFLEKTKLKDDGSNYTDWVRNLRIILIAAKKAHVLEAPLGEAPILPATKDVMNAWQSRSDDYSLVQCGMLYSLESGLQKCFEQHGAYEMFQELKMAEHVPVRVLELRMMQVGGTLKPHLLVQWSMMPPFMATWEDPAQLQQRWLAHMSRTQRQLAHLKSPANPDAVLAFLSGLGLSGAAAAATVATAPRLLCAKGDKPLASKVAGLTGIGLSRPEIARLVSLGPECFRSRHIVSKLQYYHPLFGSFHNFLRAYERSSYLLSRGLDKMIKPNVAYLHECGLAACDIVKLVMYRRGILTTNLGRLRAMVACAEGIGVPRGSGMFRQALYAVAFQSEEKIAVKVDYLKTTLRWSAAEVGIAVSKAPMLLRRSKDTLRSKSEFLVSEVGLEPTLIAHRPIVLTYSLEGRLRPRHYVLKFVKANGLLDRDQSYICAVGLMENVFVKKFVRPHIEAAPHLAEDYAAACRGEVPTRFIFD</sequence>
<evidence type="ECO:0000256" key="2">
    <source>
        <dbReference type="ARBA" id="ARBA00022472"/>
    </source>
</evidence>
<name>M8CQI9_AEGTA</name>
<dbReference type="EnsemblPlants" id="EMT25916">
    <property type="protein sequence ID" value="EMT25916"/>
    <property type="gene ID" value="F775_18931"/>
</dbReference>
<protein>
    <submittedName>
        <fullName evidence="4">Uncharacterized protein</fullName>
    </submittedName>
</protein>
<keyword evidence="2" id="KW-0806">Transcription termination</keyword>
<keyword evidence="3" id="KW-0809">Transit peptide</keyword>
<dbReference type="PANTHER" id="PTHR13068">
    <property type="entry name" value="CGI-12 PROTEIN-RELATED"/>
    <property type="match status" value="1"/>
</dbReference>
<proteinExistence type="inferred from homology"/>
<comment type="similarity">
    <text evidence="1">Belongs to the mTERF family.</text>
</comment>
<keyword evidence="2" id="KW-0805">Transcription regulation</keyword>
<keyword evidence="2" id="KW-0804">Transcription</keyword>
<dbReference type="InterPro" id="IPR038538">
    <property type="entry name" value="MTERF_sf"/>
</dbReference>
<organism evidence="4">
    <name type="scientific">Aegilops tauschii</name>
    <name type="common">Tausch's goatgrass</name>
    <name type="synonym">Aegilops squarrosa</name>
    <dbReference type="NCBI Taxonomy" id="37682"/>
    <lineage>
        <taxon>Eukaryota</taxon>
        <taxon>Viridiplantae</taxon>
        <taxon>Streptophyta</taxon>
        <taxon>Embryophyta</taxon>
        <taxon>Tracheophyta</taxon>
        <taxon>Spermatophyta</taxon>
        <taxon>Magnoliopsida</taxon>
        <taxon>Liliopsida</taxon>
        <taxon>Poales</taxon>
        <taxon>Poaceae</taxon>
        <taxon>BOP clade</taxon>
        <taxon>Pooideae</taxon>
        <taxon>Triticodae</taxon>
        <taxon>Triticeae</taxon>
        <taxon>Triticinae</taxon>
        <taxon>Aegilops</taxon>
    </lineage>
</organism>
<dbReference type="Gene3D" id="1.25.70.10">
    <property type="entry name" value="Transcription termination factor 3, mitochondrial"/>
    <property type="match status" value="1"/>
</dbReference>
<dbReference type="Pfam" id="PF02536">
    <property type="entry name" value="mTERF"/>
    <property type="match status" value="1"/>
</dbReference>
<reference evidence="4" key="1">
    <citation type="submission" date="2015-06" db="UniProtKB">
        <authorList>
            <consortium name="EnsemblPlants"/>
        </authorList>
    </citation>
    <scope>IDENTIFICATION</scope>
</reference>
<dbReference type="PANTHER" id="PTHR13068:SF148">
    <property type="entry name" value="PORR DOMAIN-CONTAINING PROTEIN"/>
    <property type="match status" value="1"/>
</dbReference>
<dbReference type="FunFam" id="1.25.70.10:FF:000001">
    <property type="entry name" value="Mitochondrial transcription termination factor-like"/>
    <property type="match status" value="1"/>
</dbReference>
<evidence type="ECO:0000256" key="1">
    <source>
        <dbReference type="ARBA" id="ARBA00007692"/>
    </source>
</evidence>
<accession>M8CQI9</accession>
<dbReference type="AlphaFoldDB" id="M8CQI9"/>
<dbReference type="InterPro" id="IPR003690">
    <property type="entry name" value="MTERF"/>
</dbReference>